<reference evidence="2" key="1">
    <citation type="submission" date="2021-01" db="EMBL/GenBank/DDBJ databases">
        <authorList>
            <person name="Corre E."/>
            <person name="Pelletier E."/>
            <person name="Niang G."/>
            <person name="Scheremetjew M."/>
            <person name="Finn R."/>
            <person name="Kale V."/>
            <person name="Holt S."/>
            <person name="Cochrane G."/>
            <person name="Meng A."/>
            <person name="Brown T."/>
            <person name="Cohen L."/>
        </authorList>
    </citation>
    <scope>NUCLEOTIDE SEQUENCE</scope>
    <source>
        <strain evidence="2">CCAP 1951/1</strain>
    </source>
</reference>
<dbReference type="InterPro" id="IPR016024">
    <property type="entry name" value="ARM-type_fold"/>
</dbReference>
<name>A0A7S1LX70_NEODS</name>
<dbReference type="FunFam" id="1.25.10.10:FF:000334">
    <property type="entry name" value="Cell differentiation protein-like protein"/>
    <property type="match status" value="1"/>
</dbReference>
<dbReference type="AlphaFoldDB" id="A0A7S1LX70"/>
<dbReference type="Pfam" id="PF04078">
    <property type="entry name" value="Rcd1"/>
    <property type="match status" value="1"/>
</dbReference>
<proteinExistence type="inferred from homology"/>
<gene>
    <name evidence="2" type="ORF">NDES1114_LOCUS14732</name>
</gene>
<dbReference type="GO" id="GO:0006402">
    <property type="term" value="P:mRNA catabolic process"/>
    <property type="evidence" value="ECO:0007669"/>
    <property type="project" value="InterPro"/>
</dbReference>
<dbReference type="InterPro" id="IPR007216">
    <property type="entry name" value="CNOT9"/>
</dbReference>
<dbReference type="GO" id="GO:0030014">
    <property type="term" value="C:CCR4-NOT complex"/>
    <property type="evidence" value="ECO:0007669"/>
    <property type="project" value="InterPro"/>
</dbReference>
<dbReference type="PANTHER" id="PTHR12262">
    <property type="entry name" value="CCR4-NOT TRANSCRIPTION COMPLEX SUBUNIT 9"/>
    <property type="match status" value="1"/>
</dbReference>
<evidence type="ECO:0000256" key="1">
    <source>
        <dbReference type="ARBA" id="ARBA00006385"/>
    </source>
</evidence>
<dbReference type="EMBL" id="HBGF01022324">
    <property type="protein sequence ID" value="CAD9116004.1"/>
    <property type="molecule type" value="Transcribed_RNA"/>
</dbReference>
<evidence type="ECO:0000313" key="2">
    <source>
        <dbReference type="EMBL" id="CAD9116004.1"/>
    </source>
</evidence>
<sequence length="308" mass="34599">MATPPPQQQQQPASPQQPPELAMLLRRLLQDDNREQVLIELSKNREAYPELAPVLWYTPGCVAVLLQELVSIYPSLNPPALQVAASNRVCNALALVQTIASHPETRLPFLNAHVPLYLYPFLNTHPQSSEKPFEYLRLTSLGVIGALVKTDDNDVVKFLLGTEIVPLCLKIMEKGTELSKTVATFIVQKVLAHDLGLNYVCATPERFKAVADVLRQMVQDHCPQRLLRHVIRCYLRLTEHPRAKDALKQCLPNELKNNTFAAYFKDDANMCKWLGQLLTAVEVPGAHQLIELAQKQQAAQQQAQQQHA</sequence>
<dbReference type="InterPro" id="IPR011989">
    <property type="entry name" value="ARM-like"/>
</dbReference>
<comment type="similarity">
    <text evidence="1">Belongs to the CNOT9 family.</text>
</comment>
<dbReference type="SUPFAM" id="SSF48371">
    <property type="entry name" value="ARM repeat"/>
    <property type="match status" value="1"/>
</dbReference>
<dbReference type="Gene3D" id="1.25.10.10">
    <property type="entry name" value="Leucine-rich Repeat Variant"/>
    <property type="match status" value="1"/>
</dbReference>
<accession>A0A7S1LX70</accession>
<protein>
    <recommendedName>
        <fullName evidence="3">Cell differentiation protein rcd1</fullName>
    </recommendedName>
</protein>
<evidence type="ECO:0008006" key="3">
    <source>
        <dbReference type="Google" id="ProtNLM"/>
    </source>
</evidence>
<organism evidence="2">
    <name type="scientific">Neobodo designis</name>
    <name type="common">Flagellated protozoan</name>
    <name type="synonym">Bodo designis</name>
    <dbReference type="NCBI Taxonomy" id="312471"/>
    <lineage>
        <taxon>Eukaryota</taxon>
        <taxon>Discoba</taxon>
        <taxon>Euglenozoa</taxon>
        <taxon>Kinetoplastea</taxon>
        <taxon>Metakinetoplastina</taxon>
        <taxon>Neobodonida</taxon>
        <taxon>Neobodo</taxon>
    </lineage>
</organism>